<dbReference type="SUPFAM" id="SSF48264">
    <property type="entry name" value="Cytochrome P450"/>
    <property type="match status" value="1"/>
</dbReference>
<comment type="catalytic activity">
    <reaction evidence="1">
        <text>(9Z,12Z)-octadecadienoate + O2 = (8R,9Z,12Z)-8-hydroperoxyoctadeca-9,12-dienoate</text>
        <dbReference type="Rhea" id="RHEA:25395"/>
        <dbReference type="ChEBI" id="CHEBI:15379"/>
        <dbReference type="ChEBI" id="CHEBI:30245"/>
        <dbReference type="ChEBI" id="CHEBI:58659"/>
        <dbReference type="EC" id="1.13.11.60"/>
    </reaction>
</comment>
<comment type="subunit">
    <text evidence="2">Homotetramer.</text>
</comment>
<proteinExistence type="predicted"/>
<evidence type="ECO:0000256" key="9">
    <source>
        <dbReference type="SAM" id="MobiDB-lite"/>
    </source>
</evidence>
<dbReference type="EC" id="1.13.11.60" evidence="3"/>
<dbReference type="InterPro" id="IPR050783">
    <property type="entry name" value="Oxylipin_biosynth_metab"/>
</dbReference>
<keyword evidence="6" id="KW-0560">Oxidoreductase</keyword>
<dbReference type="GO" id="GO:0020037">
    <property type="term" value="F:heme binding"/>
    <property type="evidence" value="ECO:0007669"/>
    <property type="project" value="InterPro"/>
</dbReference>
<sequence>MRNGPAASQVANLVNLIDNQHAKRSASDGLTDEEYFLGLASLPPAASKPQRSLVGRVYHALRAATSKLASSKEDTDALWTVIETAAAQAMGYDQDDRNLMLEKIVTALALQRPDSRTADIITNGLVNILYQDLDHPPRATLSKPYSFRTVDGSGTSIINPSLGAGYTPYARSVSAMTPYAGARPEPGLVFDMLMRRDICKPHPAQISSLLFSFANMIIHDIFNTKMDEPEINQHSSYLDLQVIYGKTEEEMRRVRTGSNGLIHPDTFADARIAMMPPSTAALVILFSRHHNYVANRIRAINERGTYRSNAELHADPVLRQKAEATVERLAAAQREQQQQQQQQQHLQQHEPVASSSSSVSSAIPEVILSVEDTMEGLVQAALKAQDDEIFGRSRVVNCGFFVACILRDYIPAILNQTACGWYLDPLKDFHNAGPKVPRGAGNVVSAEFSHLYRWHAAISASDEQWLNDICEETWPGVRPEELTHQEFITGARKLQGKLGNPKRPDQWTVHGWQRDATTGKFDDWTLADTIIKATKEVAGALGARNNPAWMRIIDIMGQETARNKWGLCSLNEFRRFLGLKTYSSFKEWNSDPEISEAAEMLYSHIDNLELFPGLQAEETKQPGPGAGLCPGYTTSRAILSDATALVRGDRFLTIDMSPVTCSTWGYSYGQTSQPGAYNGIIGKLFFNTLPNIFTYNSSYALFPFVTPKKIRGILRDKGVLEQYNLDEPRGQLQNWHGLDSYAAVSGALRNSAEFGVPYKPAIEVVAQGQNYVMGMDDLNMHAKNLDLLKDLAYPTGWQRTFDVFFRSQSARLLREKSMAYTPGTRIVDVVKEVANVVPMLYAAQRFGIPLRDQGEKVGFSVQEFTQQLQAQFALIFDVSYSFSGAATWEAREASAMTGKLIEEQIRLRWKGTSTSGSRFLTNSLARFSDLIGGPDEIRPSAECEEMYRKLHENEYSLEEAISYVHGLFVSSVPTLSHSISLLLEFYLREENAEHKEAIVALSRRTDPEARALLRGYVSEAIRLNGMAPVIPRTVLADVEIQDGNVLKKFKKGDGVMCSQKHANLDPVLFENPHEVNPTRPNLTKALNFGTGMHECLGAQMAYIAMPAVLRAVFSLPNVRLAPGKAGKFETVSNTLPGGTAVQSFVTPTGREWPFATNLKLLFDDPSSGAEGDLGQDGDERDTLGRLRSSRRGGRAAGGSESLSGGSAPSRTASLRQRWRSVGGGGGSVRSSVYFDRVRPALEKSSSTPGHLGEGSQY</sequence>
<comment type="caution">
    <text evidence="10">The sequence shown here is derived from an EMBL/GenBank/DDBJ whole genome shotgun (WGS) entry which is preliminary data.</text>
</comment>
<dbReference type="GO" id="GO:0005506">
    <property type="term" value="F:iron ion binding"/>
    <property type="evidence" value="ECO:0007669"/>
    <property type="project" value="InterPro"/>
</dbReference>
<dbReference type="GO" id="GO:0052878">
    <property type="term" value="F:linoleate 8R-lipoxygenase activity"/>
    <property type="evidence" value="ECO:0007669"/>
    <property type="project" value="UniProtKB-EC"/>
</dbReference>
<dbReference type="PANTHER" id="PTHR11903:SF37">
    <property type="entry name" value="PSI-PRODUCING OXYGENASE A"/>
    <property type="match status" value="1"/>
</dbReference>
<dbReference type="Gene3D" id="1.10.640.10">
    <property type="entry name" value="Haem peroxidase domain superfamily, animal type"/>
    <property type="match status" value="1"/>
</dbReference>
<dbReference type="PANTHER" id="PTHR11903">
    <property type="entry name" value="PROSTAGLANDIN G/H SYNTHASE"/>
    <property type="match status" value="1"/>
</dbReference>
<keyword evidence="8" id="KW-0413">Isomerase</keyword>
<dbReference type="EMBL" id="JAPDMQ010000345">
    <property type="protein sequence ID" value="KAK0526667.1"/>
    <property type="molecule type" value="Genomic_DNA"/>
</dbReference>
<dbReference type="Gene3D" id="1.10.630.10">
    <property type="entry name" value="Cytochrome P450"/>
    <property type="match status" value="1"/>
</dbReference>
<evidence type="ECO:0000256" key="6">
    <source>
        <dbReference type="ARBA" id="ARBA00023002"/>
    </source>
</evidence>
<reference evidence="10" key="1">
    <citation type="journal article" date="2023" name="PhytoFront">
        <title>Draft Genome Resources of Seven Strains of Tilletia horrida, Causal Agent of Kernel Smut of Rice.</title>
        <authorList>
            <person name="Khanal S."/>
            <person name="Antony Babu S."/>
            <person name="Zhou X.G."/>
        </authorList>
    </citation>
    <scope>NUCLEOTIDE SEQUENCE</scope>
    <source>
        <strain evidence="10">TX3</strain>
    </source>
</reference>
<feature type="region of interest" description="Disordered" evidence="9">
    <location>
        <begin position="1166"/>
        <end position="1257"/>
    </location>
</feature>
<dbReference type="SUPFAM" id="SSF48113">
    <property type="entry name" value="Heme-dependent peroxidases"/>
    <property type="match status" value="1"/>
</dbReference>
<keyword evidence="5" id="KW-0223">Dioxygenase</keyword>
<dbReference type="GO" id="GO:0016705">
    <property type="term" value="F:oxidoreductase activity, acting on paired donors, with incorporation or reduction of molecular oxygen"/>
    <property type="evidence" value="ECO:0007669"/>
    <property type="project" value="InterPro"/>
</dbReference>
<dbReference type="PROSITE" id="PS00086">
    <property type="entry name" value="CYTOCHROME_P450"/>
    <property type="match status" value="1"/>
</dbReference>
<evidence type="ECO:0000256" key="8">
    <source>
        <dbReference type="ARBA" id="ARBA00023235"/>
    </source>
</evidence>
<evidence type="ECO:0000256" key="7">
    <source>
        <dbReference type="ARBA" id="ARBA00023004"/>
    </source>
</evidence>
<keyword evidence="11" id="KW-1185">Reference proteome</keyword>
<keyword evidence="4" id="KW-0479">Metal-binding</keyword>
<dbReference type="Pfam" id="PF03098">
    <property type="entry name" value="An_peroxidase"/>
    <property type="match status" value="1"/>
</dbReference>
<evidence type="ECO:0000313" key="11">
    <source>
        <dbReference type="Proteomes" id="UP001176521"/>
    </source>
</evidence>
<dbReference type="GO" id="GO:0006631">
    <property type="term" value="P:fatty acid metabolic process"/>
    <property type="evidence" value="ECO:0007669"/>
    <property type="project" value="UniProtKB-ARBA"/>
</dbReference>
<evidence type="ECO:0000313" key="10">
    <source>
        <dbReference type="EMBL" id="KAK0526667.1"/>
    </source>
</evidence>
<dbReference type="Pfam" id="PF00067">
    <property type="entry name" value="p450"/>
    <property type="match status" value="1"/>
</dbReference>
<name>A0AAN6G9P4_9BASI</name>
<dbReference type="GO" id="GO:0006979">
    <property type="term" value="P:response to oxidative stress"/>
    <property type="evidence" value="ECO:0007669"/>
    <property type="project" value="InterPro"/>
</dbReference>
<gene>
    <name evidence="10" type="ORF">OC842_005123</name>
</gene>
<dbReference type="PROSITE" id="PS50292">
    <property type="entry name" value="PEROXIDASE_3"/>
    <property type="match status" value="1"/>
</dbReference>
<dbReference type="GO" id="GO:0004601">
    <property type="term" value="F:peroxidase activity"/>
    <property type="evidence" value="ECO:0007669"/>
    <property type="project" value="InterPro"/>
</dbReference>
<dbReference type="InterPro" id="IPR001128">
    <property type="entry name" value="Cyt_P450"/>
</dbReference>
<accession>A0AAN6G9P4</accession>
<dbReference type="GO" id="GO:0016853">
    <property type="term" value="F:isomerase activity"/>
    <property type="evidence" value="ECO:0007669"/>
    <property type="project" value="UniProtKB-KW"/>
</dbReference>
<protein>
    <recommendedName>
        <fullName evidence="3">linoleate 8R-lipoxygenase</fullName>
        <ecNumber evidence="3">1.13.11.60</ecNumber>
    </recommendedName>
</protein>
<dbReference type="PRINTS" id="PR00457">
    <property type="entry name" value="ANPEROXIDASE"/>
</dbReference>
<dbReference type="InterPro" id="IPR036396">
    <property type="entry name" value="Cyt_P450_sf"/>
</dbReference>
<feature type="region of interest" description="Disordered" evidence="9">
    <location>
        <begin position="328"/>
        <end position="359"/>
    </location>
</feature>
<dbReference type="Proteomes" id="UP001176521">
    <property type="component" value="Unassembled WGS sequence"/>
</dbReference>
<evidence type="ECO:0000256" key="2">
    <source>
        <dbReference type="ARBA" id="ARBA00011881"/>
    </source>
</evidence>
<organism evidence="10 11">
    <name type="scientific">Tilletia horrida</name>
    <dbReference type="NCBI Taxonomy" id="155126"/>
    <lineage>
        <taxon>Eukaryota</taxon>
        <taxon>Fungi</taxon>
        <taxon>Dikarya</taxon>
        <taxon>Basidiomycota</taxon>
        <taxon>Ustilaginomycotina</taxon>
        <taxon>Exobasidiomycetes</taxon>
        <taxon>Tilletiales</taxon>
        <taxon>Tilletiaceae</taxon>
        <taxon>Tilletia</taxon>
    </lineage>
</organism>
<dbReference type="InterPro" id="IPR010255">
    <property type="entry name" value="Haem_peroxidase_sf"/>
</dbReference>
<dbReference type="InterPro" id="IPR017972">
    <property type="entry name" value="Cyt_P450_CS"/>
</dbReference>
<evidence type="ECO:0000256" key="3">
    <source>
        <dbReference type="ARBA" id="ARBA00013239"/>
    </source>
</evidence>
<dbReference type="InterPro" id="IPR019791">
    <property type="entry name" value="Haem_peroxidase_animal"/>
</dbReference>
<dbReference type="GO" id="GO:0004497">
    <property type="term" value="F:monooxygenase activity"/>
    <property type="evidence" value="ECO:0007669"/>
    <property type="project" value="InterPro"/>
</dbReference>
<dbReference type="InterPro" id="IPR037120">
    <property type="entry name" value="Haem_peroxidase_sf_animal"/>
</dbReference>
<evidence type="ECO:0000256" key="4">
    <source>
        <dbReference type="ARBA" id="ARBA00022723"/>
    </source>
</evidence>
<evidence type="ECO:0000256" key="1">
    <source>
        <dbReference type="ARBA" id="ARBA00000699"/>
    </source>
</evidence>
<dbReference type="AlphaFoldDB" id="A0AAN6G9P4"/>
<evidence type="ECO:0000256" key="5">
    <source>
        <dbReference type="ARBA" id="ARBA00022964"/>
    </source>
</evidence>
<feature type="compositionally biased region" description="Low complexity" evidence="9">
    <location>
        <begin position="1197"/>
        <end position="1210"/>
    </location>
</feature>
<keyword evidence="7" id="KW-0408">Iron</keyword>